<protein>
    <submittedName>
        <fullName evidence="1">Uncharacterized protein</fullName>
    </submittedName>
</protein>
<gene>
    <name evidence="1" type="ORF">DSO57_1025299</name>
</gene>
<organism evidence="1 2">
    <name type="scientific">Entomophthora muscae</name>
    <dbReference type="NCBI Taxonomy" id="34485"/>
    <lineage>
        <taxon>Eukaryota</taxon>
        <taxon>Fungi</taxon>
        <taxon>Fungi incertae sedis</taxon>
        <taxon>Zoopagomycota</taxon>
        <taxon>Entomophthoromycotina</taxon>
        <taxon>Entomophthoromycetes</taxon>
        <taxon>Entomophthorales</taxon>
        <taxon>Entomophthoraceae</taxon>
        <taxon>Entomophthora</taxon>
    </lineage>
</organism>
<accession>A0ACC2RH60</accession>
<keyword evidence="2" id="KW-1185">Reference proteome</keyword>
<evidence type="ECO:0000313" key="2">
    <source>
        <dbReference type="Proteomes" id="UP001165960"/>
    </source>
</evidence>
<name>A0ACC2RH60_9FUNG</name>
<sequence length="279" mass="30571">MKLYFLVGAALGQVMIGLNLPSVLDLNARLGKYKLEIKAEESDKVEAAALNQSKIVMHKVACDLDSNMDSNVDDCGSWISSGGFRPLLGVEFEKYIQDDISPENGSIGNLLTFTEGSYTLATSKLEQGVDGGYVFTKDSPVCGIISSPEIYFYKPVSKQPLKLHNAIFEANWGMALHTMKSLHSLSSPALGRIFFNKRQLISLEKTLLGAKETLHTLYLRSCFPKIKIVGAACLPARFYVSYGKRAELVSFFLSERVETLLPNFGAPGEYFSAIASCVG</sequence>
<proteinExistence type="predicted"/>
<dbReference type="EMBL" id="QTSX02007241">
    <property type="protein sequence ID" value="KAJ9049373.1"/>
    <property type="molecule type" value="Genomic_DNA"/>
</dbReference>
<dbReference type="Proteomes" id="UP001165960">
    <property type="component" value="Unassembled WGS sequence"/>
</dbReference>
<evidence type="ECO:0000313" key="1">
    <source>
        <dbReference type="EMBL" id="KAJ9049373.1"/>
    </source>
</evidence>
<comment type="caution">
    <text evidence="1">The sequence shown here is derived from an EMBL/GenBank/DDBJ whole genome shotgun (WGS) entry which is preliminary data.</text>
</comment>
<reference evidence="1" key="1">
    <citation type="submission" date="2022-04" db="EMBL/GenBank/DDBJ databases">
        <title>Genome of the entomopathogenic fungus Entomophthora muscae.</title>
        <authorList>
            <person name="Elya C."/>
            <person name="Lovett B.R."/>
            <person name="Lee E."/>
            <person name="Macias A.M."/>
            <person name="Hajek A.E."/>
            <person name="De Bivort B.L."/>
            <person name="Kasson M.T."/>
            <person name="De Fine Licht H.H."/>
            <person name="Stajich J.E."/>
        </authorList>
    </citation>
    <scope>NUCLEOTIDE SEQUENCE</scope>
    <source>
        <strain evidence="1">Berkeley</strain>
    </source>
</reference>